<name>A0ABD7RNZ0_ECTME</name>
<keyword evidence="1" id="KW-1133">Transmembrane helix</keyword>
<dbReference type="Proteomes" id="UP000317327">
    <property type="component" value="Unassembled WGS sequence"/>
</dbReference>
<feature type="transmembrane region" description="Helical" evidence="1">
    <location>
        <begin position="47"/>
        <end position="68"/>
    </location>
</feature>
<sequence length="252" mass="28211">MALKITPDKFALADARRLFFRSRTTVAVVFTLFLVLGVYLASIDSAFTLSIGTSLIAGGVISLATLWIEQIRNGEEIRMKDLIQTGLVAAYRRRNLTEEYDALVKDAKVIDVTGYTLKSFSEQNEEVLRERARKRKPIRVRVLLVDPDSEASRIMEAAENQSAGQYAGSRDALLKALGDIKGVEVRLSKRHLSMMIYRIDNTLFTGPYPASAKSANAFTLRIGQGWLFQKQMDDFDALWKAADVVVPSETKR</sequence>
<organism evidence="2 3">
    <name type="scientific">Ectopseudomonas mendocina</name>
    <name type="common">Pseudomonas mendocina</name>
    <dbReference type="NCBI Taxonomy" id="300"/>
    <lineage>
        <taxon>Bacteria</taxon>
        <taxon>Pseudomonadati</taxon>
        <taxon>Pseudomonadota</taxon>
        <taxon>Gammaproteobacteria</taxon>
        <taxon>Pseudomonadales</taxon>
        <taxon>Pseudomonadaceae</taxon>
        <taxon>Ectopseudomonas</taxon>
    </lineage>
</organism>
<dbReference type="EMBL" id="SCFV01000025">
    <property type="protein sequence ID" value="TRO10287.1"/>
    <property type="molecule type" value="Genomic_DNA"/>
</dbReference>
<accession>A0ABD7RNZ0</accession>
<dbReference type="RefSeq" id="WP_143503463.1">
    <property type="nucleotide sequence ID" value="NZ_SCFV01000025.1"/>
</dbReference>
<reference evidence="2 3" key="1">
    <citation type="submission" date="2019-01" db="EMBL/GenBank/DDBJ databases">
        <title>Whole genome shotgun sequencing of Pseudomonas spp. isolated by its ability to degrade furfural.</title>
        <authorList>
            <person name="Donoso R."/>
            <person name="Farkas C."/>
            <person name="Villegas P."/>
            <person name="Gonzales-Toro F."/>
            <person name="Guajardo-Parra M."/>
            <person name="Araya-Nail M."/>
            <person name="Morgante V."/>
            <person name="Perez-Pantoja D."/>
        </authorList>
    </citation>
    <scope>NUCLEOTIDE SEQUENCE [LARGE SCALE GENOMIC DNA]</scope>
    <source>
        <strain evidence="2 3">VN231</strain>
    </source>
</reference>
<evidence type="ECO:0000313" key="3">
    <source>
        <dbReference type="Proteomes" id="UP000317327"/>
    </source>
</evidence>
<protein>
    <recommendedName>
        <fullName evidence="4">DUF4231 domain-containing protein</fullName>
    </recommendedName>
</protein>
<proteinExistence type="predicted"/>
<comment type="caution">
    <text evidence="2">The sequence shown here is derived from an EMBL/GenBank/DDBJ whole genome shotgun (WGS) entry which is preliminary data.</text>
</comment>
<dbReference type="AlphaFoldDB" id="A0ABD7RNZ0"/>
<keyword evidence="1" id="KW-0472">Membrane</keyword>
<gene>
    <name evidence="2" type="ORF">EQ836_25880</name>
</gene>
<keyword evidence="1" id="KW-0812">Transmembrane</keyword>
<evidence type="ECO:0000313" key="2">
    <source>
        <dbReference type="EMBL" id="TRO10287.1"/>
    </source>
</evidence>
<evidence type="ECO:0008006" key="4">
    <source>
        <dbReference type="Google" id="ProtNLM"/>
    </source>
</evidence>
<feature type="transmembrane region" description="Helical" evidence="1">
    <location>
        <begin position="20"/>
        <end position="41"/>
    </location>
</feature>
<evidence type="ECO:0000256" key="1">
    <source>
        <dbReference type="SAM" id="Phobius"/>
    </source>
</evidence>